<dbReference type="Proteomes" id="UP000319771">
    <property type="component" value="Unassembled WGS sequence"/>
</dbReference>
<evidence type="ECO:0000313" key="4">
    <source>
        <dbReference type="EMBL" id="TMQ73920.1"/>
    </source>
</evidence>
<dbReference type="PANTHER" id="PTHR36194">
    <property type="entry name" value="S-LAYER-LIKE PROTEIN"/>
    <property type="match status" value="1"/>
</dbReference>
<dbReference type="InterPro" id="IPR025493">
    <property type="entry name" value="DUF4384"/>
</dbReference>
<sequence length="475" mass="54210">MNARGWSSVTALATVALLAWPPPPACARGLGVEVWTDRGDDAVYQPGQRIEVQARASDDAYLLVYEIDAEGGVRLLYPYRGSTGYVEGRQTYRVPPERANVDLVVDGPVGQCYVVAIASRDAFRELPWYLRPYDMQAEQVGYEGARDDEEGITAEGRIVGDPFVAMERIRRRVLNDAQDPDGFGTSYATYYVHNEVRYPRYLCYDCHRPGRWAWWSGFDPYYADCSVIDLRVNWGWGWGPGYWFGTVPYYNFVVRQNCPPHYRPYFLDHACFSSWDGWRRWDSMWGKHLVRYKSDPPPGYVAPSKFKDLSARLQGRQAPPGFFRDPASRRDGGRVAGLVGRNLGPLPRQLAPREGGVVWRRPDSERGRPNVEPLPPRERTGDPQEAREPWRGANPRDRGALRPSRGDEGRPPERQRYQPRAPGGERTPRDERTPRYERPRDDHPRESRGGERSRESRPADPGRAPDSRGGSRTRG</sequence>
<accession>A0A538UDI8</accession>
<protein>
    <submittedName>
        <fullName evidence="4">DUF4384 domain-containing protein</fullName>
    </submittedName>
</protein>
<evidence type="ECO:0000313" key="5">
    <source>
        <dbReference type="Proteomes" id="UP000319771"/>
    </source>
</evidence>
<feature type="compositionally biased region" description="Basic and acidic residues" evidence="1">
    <location>
        <begin position="360"/>
        <end position="416"/>
    </location>
</feature>
<dbReference type="EMBL" id="VBPB01000032">
    <property type="protein sequence ID" value="TMQ73920.1"/>
    <property type="molecule type" value="Genomic_DNA"/>
</dbReference>
<dbReference type="PANTHER" id="PTHR36194:SF1">
    <property type="entry name" value="S-LAYER-LIKE PROTEIN"/>
    <property type="match status" value="1"/>
</dbReference>
<evidence type="ECO:0000259" key="3">
    <source>
        <dbReference type="Pfam" id="PF14326"/>
    </source>
</evidence>
<dbReference type="Pfam" id="PF14326">
    <property type="entry name" value="DUF4384"/>
    <property type="match status" value="1"/>
</dbReference>
<proteinExistence type="predicted"/>
<keyword evidence="2" id="KW-0732">Signal</keyword>
<gene>
    <name evidence="4" type="ORF">E6K81_02260</name>
</gene>
<feature type="signal peptide" evidence="2">
    <location>
        <begin position="1"/>
        <end position="27"/>
    </location>
</feature>
<feature type="compositionally biased region" description="Basic and acidic residues" evidence="1">
    <location>
        <begin position="426"/>
        <end position="466"/>
    </location>
</feature>
<feature type="domain" description="DUF4384" evidence="3">
    <location>
        <begin position="43"/>
        <end position="120"/>
    </location>
</feature>
<feature type="chain" id="PRO_5022218596" evidence="2">
    <location>
        <begin position="28"/>
        <end position="475"/>
    </location>
</feature>
<name>A0A538UDI8_UNCEI</name>
<feature type="region of interest" description="Disordered" evidence="1">
    <location>
        <begin position="317"/>
        <end position="475"/>
    </location>
</feature>
<dbReference type="AlphaFoldDB" id="A0A538UDI8"/>
<reference evidence="4 5" key="1">
    <citation type="journal article" date="2019" name="Nat. Microbiol.">
        <title>Mediterranean grassland soil C-N compound turnover is dependent on rainfall and depth, and is mediated by genomically divergent microorganisms.</title>
        <authorList>
            <person name="Diamond S."/>
            <person name="Andeer P.F."/>
            <person name="Li Z."/>
            <person name="Crits-Christoph A."/>
            <person name="Burstein D."/>
            <person name="Anantharaman K."/>
            <person name="Lane K.R."/>
            <person name="Thomas B.C."/>
            <person name="Pan C."/>
            <person name="Northen T.R."/>
            <person name="Banfield J.F."/>
        </authorList>
    </citation>
    <scope>NUCLEOTIDE SEQUENCE [LARGE SCALE GENOMIC DNA]</scope>
    <source>
        <strain evidence="4">WS_11</strain>
    </source>
</reference>
<comment type="caution">
    <text evidence="4">The sequence shown here is derived from an EMBL/GenBank/DDBJ whole genome shotgun (WGS) entry which is preliminary data.</text>
</comment>
<evidence type="ECO:0000256" key="2">
    <source>
        <dbReference type="SAM" id="SignalP"/>
    </source>
</evidence>
<organism evidence="4 5">
    <name type="scientific">Eiseniibacteriota bacterium</name>
    <dbReference type="NCBI Taxonomy" id="2212470"/>
    <lineage>
        <taxon>Bacteria</taxon>
        <taxon>Candidatus Eiseniibacteriota</taxon>
    </lineage>
</organism>
<evidence type="ECO:0000256" key="1">
    <source>
        <dbReference type="SAM" id="MobiDB-lite"/>
    </source>
</evidence>